<keyword evidence="3" id="KW-1185">Reference proteome</keyword>
<dbReference type="eggNOG" id="COG3146">
    <property type="taxonomic scope" value="Bacteria"/>
</dbReference>
<dbReference type="HOGENOM" id="CLU_727176_0_0_7"/>
<dbReference type="Pfam" id="PF13480">
    <property type="entry name" value="Acetyltransf_6"/>
    <property type="match status" value="1"/>
</dbReference>
<protein>
    <recommendedName>
        <fullName evidence="1">BioF2-like acetyltransferase domain-containing protein</fullName>
    </recommendedName>
</protein>
<dbReference type="RefSeq" id="WP_012831229.1">
    <property type="nucleotide sequence ID" value="NC_013440.1"/>
</dbReference>
<evidence type="ECO:0000313" key="2">
    <source>
        <dbReference type="EMBL" id="ACY18637.1"/>
    </source>
</evidence>
<evidence type="ECO:0000313" key="3">
    <source>
        <dbReference type="Proteomes" id="UP000001880"/>
    </source>
</evidence>
<dbReference type="OrthoDB" id="240921at2"/>
<feature type="domain" description="BioF2-like acetyltransferase" evidence="1">
    <location>
        <begin position="194"/>
        <end position="336"/>
    </location>
</feature>
<dbReference type="InterPro" id="IPR038740">
    <property type="entry name" value="BioF2-like_GNAT_dom"/>
</dbReference>
<dbReference type="Gene3D" id="3.40.630.30">
    <property type="match status" value="1"/>
</dbReference>
<proteinExistence type="predicted"/>
<dbReference type="KEGG" id="hoh:Hoch_6162"/>
<reference evidence="2 3" key="1">
    <citation type="journal article" date="2010" name="Stand. Genomic Sci.">
        <title>Complete genome sequence of Haliangium ochraceum type strain (SMP-2).</title>
        <authorList>
            <consortium name="US DOE Joint Genome Institute (JGI-PGF)"/>
            <person name="Ivanova N."/>
            <person name="Daum C."/>
            <person name="Lang E."/>
            <person name="Abt B."/>
            <person name="Kopitz M."/>
            <person name="Saunders E."/>
            <person name="Lapidus A."/>
            <person name="Lucas S."/>
            <person name="Glavina Del Rio T."/>
            <person name="Nolan M."/>
            <person name="Tice H."/>
            <person name="Copeland A."/>
            <person name="Cheng J.F."/>
            <person name="Chen F."/>
            <person name="Bruce D."/>
            <person name="Goodwin L."/>
            <person name="Pitluck S."/>
            <person name="Mavromatis K."/>
            <person name="Pati A."/>
            <person name="Mikhailova N."/>
            <person name="Chen A."/>
            <person name="Palaniappan K."/>
            <person name="Land M."/>
            <person name="Hauser L."/>
            <person name="Chang Y.J."/>
            <person name="Jeffries C.D."/>
            <person name="Detter J.C."/>
            <person name="Brettin T."/>
            <person name="Rohde M."/>
            <person name="Goker M."/>
            <person name="Bristow J."/>
            <person name="Markowitz V."/>
            <person name="Eisen J.A."/>
            <person name="Hugenholtz P."/>
            <person name="Kyrpides N.C."/>
            <person name="Klenk H.P."/>
        </authorList>
    </citation>
    <scope>NUCLEOTIDE SEQUENCE [LARGE SCALE GENOMIC DNA]</scope>
    <source>
        <strain evidence="3">DSM 14365 / CIP 107738 / JCM 11303 / AJ 13395 / SMP-2</strain>
    </source>
</reference>
<dbReference type="EMBL" id="CP001804">
    <property type="protein sequence ID" value="ACY18637.1"/>
    <property type="molecule type" value="Genomic_DNA"/>
</dbReference>
<accession>D0LLE1</accession>
<dbReference type="SUPFAM" id="SSF55729">
    <property type="entry name" value="Acyl-CoA N-acyltransferases (Nat)"/>
    <property type="match status" value="1"/>
</dbReference>
<sequence>MNDLAFEIELSESLSSEAQSALTDALQGVRFGSLAIPWCELVRRAHPNALSLRYLTIRREGRDAGLGILYIIHRMDLAPFISPRLGTVTRWLGRIGLHPLAFDLGFLEIPLMNLPGVLLTPEFEPMRDTITAEMLRVLRKRLDMSALCVKCEPHTVGPETLAQRPLRIPYLDNAMLTLEYADYEGYLAQFRSPRRRVMRKTRRRFFRQGGQFEVHERVGEFAPELHRLFQSTSARAEAKGMLPMPFEISREFFEGLDSLGDGKLHLTLVRVDGELASFIFTLHDGASREVKYYGADYERSLAVQAYFNLACYEIELAIEAGCDLLHMGTTSKEHKERLGGSFQPMEYLGELYHPVLRPIGNLIAKRLSSADARASDGGDNGADE</sequence>
<dbReference type="Proteomes" id="UP000001880">
    <property type="component" value="Chromosome"/>
</dbReference>
<dbReference type="AlphaFoldDB" id="D0LLE1"/>
<dbReference type="InterPro" id="IPR016181">
    <property type="entry name" value="Acyl_CoA_acyltransferase"/>
</dbReference>
<organism evidence="2 3">
    <name type="scientific">Haliangium ochraceum (strain DSM 14365 / JCM 11303 / SMP-2)</name>
    <dbReference type="NCBI Taxonomy" id="502025"/>
    <lineage>
        <taxon>Bacteria</taxon>
        <taxon>Pseudomonadati</taxon>
        <taxon>Myxococcota</taxon>
        <taxon>Polyangia</taxon>
        <taxon>Haliangiales</taxon>
        <taxon>Kofleriaceae</taxon>
        <taxon>Haliangium</taxon>
    </lineage>
</organism>
<evidence type="ECO:0000259" key="1">
    <source>
        <dbReference type="Pfam" id="PF13480"/>
    </source>
</evidence>
<gene>
    <name evidence="2" type="ordered locus">Hoch_6162</name>
</gene>
<name>D0LLE1_HALO1</name>
<dbReference type="STRING" id="502025.Hoch_6162"/>